<evidence type="ECO:0000313" key="1">
    <source>
        <dbReference type="EMBL" id="CAE8587425.1"/>
    </source>
</evidence>
<protein>
    <submittedName>
        <fullName evidence="1">Uncharacterized protein</fullName>
    </submittedName>
</protein>
<sequence>MDASESSSKRQRLTACDDLLGLLERLPKDLATPRGGPLNVFLLRFLESQALAACCKTTLDWMTDEGRRILPCFSDECRGIKGPFPILERVAARHIDFVRLGRYGREDAPERLHVITACSEASALRCVYAKLTGIGAHLQDSTLLLSLRRLRFHDCGLELNDLSQLLRCSPQLEVLDVFGETLAGLGEALLSQAPVCKLQAVELTDTGLTAADAAAICQLFSASLRSVHIQASDLHGLRVPKMPVLQVLSLHDCCLSRLDAVSVASRCPAVEVLTLCGNALGDKEEEDEFSPASPLSSPMSRASGCRWPAMPALLRADFRTCGFDSDDEEDLRNSLPEKACLEFRTKIANEQAVAGAATAGEGPKGWTEHQRLLRGAAPGRHIVFEDSSGSEMGG</sequence>
<organism evidence="1 3">
    <name type="scientific">Polarella glacialis</name>
    <name type="common">Dinoflagellate</name>
    <dbReference type="NCBI Taxonomy" id="89957"/>
    <lineage>
        <taxon>Eukaryota</taxon>
        <taxon>Sar</taxon>
        <taxon>Alveolata</taxon>
        <taxon>Dinophyceae</taxon>
        <taxon>Suessiales</taxon>
        <taxon>Suessiaceae</taxon>
        <taxon>Polarella</taxon>
    </lineage>
</organism>
<evidence type="ECO:0000313" key="3">
    <source>
        <dbReference type="Proteomes" id="UP000654075"/>
    </source>
</evidence>
<dbReference type="Gene3D" id="3.80.10.10">
    <property type="entry name" value="Ribonuclease Inhibitor"/>
    <property type="match status" value="1"/>
</dbReference>
<dbReference type="Proteomes" id="UP000654075">
    <property type="component" value="Unassembled WGS sequence"/>
</dbReference>
<evidence type="ECO:0000313" key="2">
    <source>
        <dbReference type="EMBL" id="CAE8649664.1"/>
    </source>
</evidence>
<dbReference type="SUPFAM" id="SSF52047">
    <property type="entry name" value="RNI-like"/>
    <property type="match status" value="1"/>
</dbReference>
<gene>
    <name evidence="1" type="ORF">PGLA1383_LOCUS6266</name>
    <name evidence="2" type="ORF">PGLA2088_LOCUS7629</name>
</gene>
<dbReference type="AlphaFoldDB" id="A0A813DLP6"/>
<proteinExistence type="predicted"/>
<comment type="caution">
    <text evidence="1">The sequence shown here is derived from an EMBL/GenBank/DDBJ whole genome shotgun (WGS) entry which is preliminary data.</text>
</comment>
<dbReference type="Proteomes" id="UP000626109">
    <property type="component" value="Unassembled WGS sequence"/>
</dbReference>
<name>A0A813DLP6_POLGL</name>
<keyword evidence="3" id="KW-1185">Reference proteome</keyword>
<dbReference type="InterPro" id="IPR032675">
    <property type="entry name" value="LRR_dom_sf"/>
</dbReference>
<dbReference type="EMBL" id="CAJNNV010002580">
    <property type="protein sequence ID" value="CAE8587425.1"/>
    <property type="molecule type" value="Genomic_DNA"/>
</dbReference>
<dbReference type="EMBL" id="CAJNNW010008006">
    <property type="protein sequence ID" value="CAE8649664.1"/>
    <property type="molecule type" value="Genomic_DNA"/>
</dbReference>
<accession>A0A813DLP6</accession>
<reference evidence="1" key="1">
    <citation type="submission" date="2021-02" db="EMBL/GenBank/DDBJ databases">
        <authorList>
            <person name="Dougan E. K."/>
            <person name="Rhodes N."/>
            <person name="Thang M."/>
            <person name="Chan C."/>
        </authorList>
    </citation>
    <scope>NUCLEOTIDE SEQUENCE</scope>
</reference>